<keyword evidence="1" id="KW-0732">Signal</keyword>
<dbReference type="Proteomes" id="UP000216446">
    <property type="component" value="Unassembled WGS sequence"/>
</dbReference>
<evidence type="ECO:0000313" key="3">
    <source>
        <dbReference type="Proteomes" id="UP000216446"/>
    </source>
</evidence>
<reference evidence="2 3" key="1">
    <citation type="submission" date="2016-11" db="EMBL/GenBank/DDBJ databases">
        <title>Study of marine rhodopsin-containing bacteria.</title>
        <authorList>
            <person name="Yoshizawa S."/>
            <person name="Kumagai Y."/>
            <person name="Kogure K."/>
        </authorList>
    </citation>
    <scope>NUCLEOTIDE SEQUENCE [LARGE SCALE GENOMIC DNA]</scope>
    <source>
        <strain evidence="2 3">SG-29</strain>
    </source>
</reference>
<gene>
    <name evidence="2" type="ORF">BSZ36_05180</name>
</gene>
<name>A0A259TXI8_9BACT</name>
<protein>
    <submittedName>
        <fullName evidence="2">Uncharacterized protein</fullName>
    </submittedName>
</protein>
<evidence type="ECO:0000313" key="2">
    <source>
        <dbReference type="EMBL" id="OZC02421.1"/>
    </source>
</evidence>
<dbReference type="RefSeq" id="WP_094546659.1">
    <property type="nucleotide sequence ID" value="NZ_MQWB01000001.1"/>
</dbReference>
<accession>A0A259TXI8</accession>
<dbReference type="PROSITE" id="PS51257">
    <property type="entry name" value="PROKAR_LIPOPROTEIN"/>
    <property type="match status" value="1"/>
</dbReference>
<evidence type="ECO:0000256" key="1">
    <source>
        <dbReference type="SAM" id="SignalP"/>
    </source>
</evidence>
<dbReference type="AlphaFoldDB" id="A0A259TXI8"/>
<feature type="chain" id="PRO_5013396928" evidence="1">
    <location>
        <begin position="25"/>
        <end position="265"/>
    </location>
</feature>
<feature type="signal peptide" evidence="1">
    <location>
        <begin position="1"/>
        <end position="24"/>
    </location>
</feature>
<proteinExistence type="predicted"/>
<dbReference type="InParanoid" id="A0A259TXI8"/>
<organism evidence="2 3">
    <name type="scientific">Rubricoccus marinus</name>
    <dbReference type="NCBI Taxonomy" id="716817"/>
    <lineage>
        <taxon>Bacteria</taxon>
        <taxon>Pseudomonadati</taxon>
        <taxon>Rhodothermota</taxon>
        <taxon>Rhodothermia</taxon>
        <taxon>Rhodothermales</taxon>
        <taxon>Rubricoccaceae</taxon>
        <taxon>Rubricoccus</taxon>
    </lineage>
</organism>
<dbReference type="OrthoDB" id="572536at2"/>
<comment type="caution">
    <text evidence="2">The sequence shown here is derived from an EMBL/GenBank/DDBJ whole genome shotgun (WGS) entry which is preliminary data.</text>
</comment>
<keyword evidence="3" id="KW-1185">Reference proteome</keyword>
<sequence>MRGLALLCLVLSLAACSGSRNVPADPGQAPSGLYDTDYGTLALTAPTGSGVVEGAYADATSLSSIRGTYQDGTLTGRWATQFQEGTCDPDEDGLTLYGAFTFEFNEDLSGFDGTWGYCEDGAQTESWDGSYEGSRPDGSSLNALVVPAGGVRPSPNAGPPAGIYLTGQGELMILPPNAKGEFIGSLDEVGQPLVSLAGTIEGSTLTGVWTDVETQGRCPRTSGGSTHYGRFELELRDAGATATLRGNRGTCLDGPLNQSIGGLRQ</sequence>
<dbReference type="EMBL" id="MQWB01000001">
    <property type="protein sequence ID" value="OZC02421.1"/>
    <property type="molecule type" value="Genomic_DNA"/>
</dbReference>